<dbReference type="GO" id="GO:0050568">
    <property type="term" value="F:protein-glutamine glutaminase activity"/>
    <property type="evidence" value="ECO:0007669"/>
    <property type="project" value="UniProtKB-UniRule"/>
</dbReference>
<proteinExistence type="inferred from homology"/>
<dbReference type="CDD" id="cd16352">
    <property type="entry name" value="CheD"/>
    <property type="match status" value="1"/>
</dbReference>
<dbReference type="GO" id="GO:0006935">
    <property type="term" value="P:chemotaxis"/>
    <property type="evidence" value="ECO:0007669"/>
    <property type="project" value="UniProtKB-UniRule"/>
</dbReference>
<dbReference type="OrthoDB" id="9807202at2"/>
<dbReference type="InterPro" id="IPR011324">
    <property type="entry name" value="Cytotoxic_necrot_fac-like_cat"/>
</dbReference>
<comment type="caution">
    <text evidence="4">The sequence shown here is derived from an EMBL/GenBank/DDBJ whole genome shotgun (WGS) entry which is preliminary data.</text>
</comment>
<dbReference type="SUPFAM" id="SSF64438">
    <property type="entry name" value="CNF1/YfiH-like putative cysteine hydrolases"/>
    <property type="match status" value="1"/>
</dbReference>
<comment type="similarity">
    <text evidence="3">Belongs to the CheD family.</text>
</comment>
<evidence type="ECO:0000256" key="1">
    <source>
        <dbReference type="ARBA" id="ARBA00022500"/>
    </source>
</evidence>
<dbReference type="EC" id="3.5.1.44" evidence="3"/>
<name>A0A6N6MZ83_9BACT</name>
<dbReference type="InterPro" id="IPR038592">
    <property type="entry name" value="CheD-like_sf"/>
</dbReference>
<dbReference type="Proteomes" id="UP000438699">
    <property type="component" value="Unassembled WGS sequence"/>
</dbReference>
<evidence type="ECO:0000256" key="2">
    <source>
        <dbReference type="ARBA" id="ARBA00022801"/>
    </source>
</evidence>
<evidence type="ECO:0000256" key="3">
    <source>
        <dbReference type="HAMAP-Rule" id="MF_01440"/>
    </source>
</evidence>
<protein>
    <recommendedName>
        <fullName evidence="3">Probable chemoreceptor glutamine deamidase CheD</fullName>
        <ecNumber evidence="3">3.5.1.44</ecNumber>
    </recommendedName>
</protein>
<keyword evidence="1 3" id="KW-0145">Chemotaxis</keyword>
<dbReference type="Gene3D" id="3.30.1330.200">
    <property type="match status" value="1"/>
</dbReference>
<dbReference type="PANTHER" id="PTHR35147:SF1">
    <property type="entry name" value="CHEMORECEPTOR GLUTAMINE DEAMIDASE CHED-RELATED"/>
    <property type="match status" value="1"/>
</dbReference>
<dbReference type="EMBL" id="WAIE01000009">
    <property type="protein sequence ID" value="KAB1439044.1"/>
    <property type="molecule type" value="Genomic_DNA"/>
</dbReference>
<gene>
    <name evidence="3" type="primary">cheD</name>
    <name evidence="4" type="ORF">F8A88_14960</name>
</gene>
<sequence length="184" mass="20004">MMKEYPRIFLQTGDCFLAVQPTLVTTVLGSCVAITMTSRERGVGAICHAFLPDSKESKKDQRDPQPCRFVNTAIENMLQGMTKLGVSIPDLQVKLFGGASGIAAQRVEGSTYNVGRRNVEAARRILGNWGLSISTEDVAGSQGRKLHFLSNTGEIWMKRLTGQAMRGLVSNSNGSEISKARKLA</sequence>
<dbReference type="PROSITE" id="PS51257">
    <property type="entry name" value="PROKAR_LIPOPROTEIN"/>
    <property type="match status" value="1"/>
</dbReference>
<dbReference type="InterPro" id="IPR005659">
    <property type="entry name" value="Chemorcpt_Glu_NH3ase_CheD"/>
</dbReference>
<comment type="function">
    <text evidence="3">Probably deamidates glutamine residues to glutamate on methyl-accepting chemotaxis receptors (MCPs), playing an important role in chemotaxis.</text>
</comment>
<keyword evidence="5" id="KW-1185">Reference proteome</keyword>
<organism evidence="4 5">
    <name type="scientific">Pseudodesulfovibrio senegalensis</name>
    <dbReference type="NCBI Taxonomy" id="1721087"/>
    <lineage>
        <taxon>Bacteria</taxon>
        <taxon>Pseudomonadati</taxon>
        <taxon>Thermodesulfobacteriota</taxon>
        <taxon>Desulfovibrionia</taxon>
        <taxon>Desulfovibrionales</taxon>
        <taxon>Desulfovibrionaceae</taxon>
    </lineage>
</organism>
<keyword evidence="2 3" id="KW-0378">Hydrolase</keyword>
<accession>A0A6N6MZ83</accession>
<dbReference type="HAMAP" id="MF_01440">
    <property type="entry name" value="CheD"/>
    <property type="match status" value="1"/>
</dbReference>
<evidence type="ECO:0000313" key="4">
    <source>
        <dbReference type="EMBL" id="KAB1439044.1"/>
    </source>
</evidence>
<dbReference type="PANTHER" id="PTHR35147">
    <property type="entry name" value="CHEMORECEPTOR GLUTAMINE DEAMIDASE CHED-RELATED"/>
    <property type="match status" value="1"/>
</dbReference>
<evidence type="ECO:0000313" key="5">
    <source>
        <dbReference type="Proteomes" id="UP000438699"/>
    </source>
</evidence>
<dbReference type="Pfam" id="PF03975">
    <property type="entry name" value="CheD"/>
    <property type="match status" value="1"/>
</dbReference>
<reference evidence="4 5" key="1">
    <citation type="journal article" date="2017" name="Int. J. Syst. Evol. Microbiol.">
        <title>Desulfovibrio senegalensis sp. nov., a mesophilic sulfate reducer isolated from marine sediment.</title>
        <authorList>
            <person name="Thioye A."/>
            <person name="Gam Z.B.A."/>
            <person name="Mbengue M."/>
            <person name="Cayol J.L."/>
            <person name="Joseph-Bartoli M."/>
            <person name="Toure-Kane C."/>
            <person name="Labat M."/>
        </authorList>
    </citation>
    <scope>NUCLEOTIDE SEQUENCE [LARGE SCALE GENOMIC DNA]</scope>
    <source>
        <strain evidence="4 5">DSM 101509</strain>
    </source>
</reference>
<comment type="catalytic activity">
    <reaction evidence="3">
        <text>L-glutaminyl-[protein] + H2O = L-glutamyl-[protein] + NH4(+)</text>
        <dbReference type="Rhea" id="RHEA:16441"/>
        <dbReference type="Rhea" id="RHEA-COMP:10207"/>
        <dbReference type="Rhea" id="RHEA-COMP:10208"/>
        <dbReference type="ChEBI" id="CHEBI:15377"/>
        <dbReference type="ChEBI" id="CHEBI:28938"/>
        <dbReference type="ChEBI" id="CHEBI:29973"/>
        <dbReference type="ChEBI" id="CHEBI:30011"/>
        <dbReference type="EC" id="3.5.1.44"/>
    </reaction>
</comment>
<dbReference type="AlphaFoldDB" id="A0A6N6MZ83"/>